<protein>
    <submittedName>
        <fullName evidence="1">Uncharacterized protein</fullName>
    </submittedName>
</protein>
<accession>A0A2P2PJZ0</accession>
<proteinExistence type="predicted"/>
<evidence type="ECO:0000313" key="1">
    <source>
        <dbReference type="EMBL" id="MBX55025.1"/>
    </source>
</evidence>
<organism evidence="1">
    <name type="scientific">Rhizophora mucronata</name>
    <name type="common">Asiatic mangrove</name>
    <dbReference type="NCBI Taxonomy" id="61149"/>
    <lineage>
        <taxon>Eukaryota</taxon>
        <taxon>Viridiplantae</taxon>
        <taxon>Streptophyta</taxon>
        <taxon>Embryophyta</taxon>
        <taxon>Tracheophyta</taxon>
        <taxon>Spermatophyta</taxon>
        <taxon>Magnoliopsida</taxon>
        <taxon>eudicotyledons</taxon>
        <taxon>Gunneridae</taxon>
        <taxon>Pentapetalae</taxon>
        <taxon>rosids</taxon>
        <taxon>fabids</taxon>
        <taxon>Malpighiales</taxon>
        <taxon>Rhizophoraceae</taxon>
        <taxon>Rhizophora</taxon>
    </lineage>
</organism>
<name>A0A2P2PJZ0_RHIMU</name>
<sequence length="27" mass="3196">MCEEIMVICLLVRFENICTLCKIFALF</sequence>
<reference evidence="1" key="1">
    <citation type="submission" date="2018-02" db="EMBL/GenBank/DDBJ databases">
        <title>Rhizophora mucronata_Transcriptome.</title>
        <authorList>
            <person name="Meera S.P."/>
            <person name="Sreeshan A."/>
            <person name="Augustine A."/>
        </authorList>
    </citation>
    <scope>NUCLEOTIDE SEQUENCE</scope>
    <source>
        <tissue evidence="1">Leaf</tissue>
    </source>
</reference>
<dbReference type="EMBL" id="GGEC01074541">
    <property type="protein sequence ID" value="MBX55025.1"/>
    <property type="molecule type" value="Transcribed_RNA"/>
</dbReference>
<dbReference type="AlphaFoldDB" id="A0A2P2PJZ0"/>